<sequence length="719" mass="81037">KGLSLQAVNNSAKKSRTEMDFVVSLDIPKEVRLIKNYLKEYCRKHHQNVPAEISKDLPEKLNVTVKTIKTETSSYLSGIITCHICKKTQTVQRKVNENWNTSNMIIHIKQHISRGDYNQRSLDSWTQAKMNTALRRETSSEGERNNSEGEDNCDSVDLTEESPEKEKNSSEVVDLPGTSTREENTLTSELSQDSQDSSDEDFQKRGVAEINPSPSSPHEVQRTLASCSKPVKEGDFRFDELSEFLTQHKLPRKVYISEDGTRIVQKFLYDLTSDQIIGPVPKLDANGVPIISGFPASSAAMITHFEKCAPSSSAYAIMAQPLSDGASSFCLCIFGTDNKFTSEHVYRRWHYIFSELEKRDIEVIGYSSDGDQKLLTAMHSFLFKSGPVYAEEFQSFYFASSDQKFIVMQDYIHTVNKFRARLHPSNYLPLGDFSANQSHLTILMNLRPRDEHCLNPSDLLKDKMNFNSSLRICSERVTDLLEKYEPGSKGTIAYLKVMRRVMQAGMDQNNSPLKKIFDIWHLRSLTTTESTVINFAMKQCLEKVRRVEMLHNVSSKLSTTFVFPREKRKSLAAVLTTEKLLTTYLPTNSEIKTAVMSAKNDAMEDLEKLGITCARNLDNIKSTILACPEFQVEENSEGPSNNEANVVDEDDIPLNLLAIFPSPDSISDLEPYANIEGFPVVSNKSHVTVPDKNGGFKLVAKSLLCYMFSSVGVVNMNNI</sequence>
<accession>A0AAE1LVE2</accession>
<feature type="region of interest" description="Disordered" evidence="1">
    <location>
        <begin position="133"/>
        <end position="224"/>
    </location>
</feature>
<keyword evidence="3" id="KW-1185">Reference proteome</keyword>
<dbReference type="Proteomes" id="UP001219518">
    <property type="component" value="Unassembled WGS sequence"/>
</dbReference>
<proteinExistence type="predicted"/>
<protein>
    <submittedName>
        <fullName evidence="2">HTH-type transcriptional regulator PrsX</fullName>
    </submittedName>
</protein>
<feature type="non-terminal residue" evidence="2">
    <location>
        <position position="1"/>
    </location>
</feature>
<reference evidence="2" key="2">
    <citation type="journal article" date="2023" name="BMC Genomics">
        <title>Pest status, molecular evolution, and epigenetic factors derived from the genome assembly of Frankliniella fusca, a thysanopteran phytovirus vector.</title>
        <authorList>
            <person name="Catto M.A."/>
            <person name="Labadie P.E."/>
            <person name="Jacobson A.L."/>
            <person name="Kennedy G.G."/>
            <person name="Srinivasan R."/>
            <person name="Hunt B.G."/>
        </authorList>
    </citation>
    <scope>NUCLEOTIDE SEQUENCE</scope>
    <source>
        <strain evidence="2">PL_HMW_Pooled</strain>
    </source>
</reference>
<evidence type="ECO:0000313" key="3">
    <source>
        <dbReference type="Proteomes" id="UP001219518"/>
    </source>
</evidence>
<comment type="caution">
    <text evidence="2">The sequence shown here is derived from an EMBL/GenBank/DDBJ whole genome shotgun (WGS) entry which is preliminary data.</text>
</comment>
<evidence type="ECO:0000313" key="2">
    <source>
        <dbReference type="EMBL" id="KAK3933050.1"/>
    </source>
</evidence>
<organism evidence="2 3">
    <name type="scientific">Frankliniella fusca</name>
    <dbReference type="NCBI Taxonomy" id="407009"/>
    <lineage>
        <taxon>Eukaryota</taxon>
        <taxon>Metazoa</taxon>
        <taxon>Ecdysozoa</taxon>
        <taxon>Arthropoda</taxon>
        <taxon>Hexapoda</taxon>
        <taxon>Insecta</taxon>
        <taxon>Pterygota</taxon>
        <taxon>Neoptera</taxon>
        <taxon>Paraneoptera</taxon>
        <taxon>Thysanoptera</taxon>
        <taxon>Terebrantia</taxon>
        <taxon>Thripoidea</taxon>
        <taxon>Thripidae</taxon>
        <taxon>Frankliniella</taxon>
    </lineage>
</organism>
<reference evidence="2" key="1">
    <citation type="submission" date="2021-07" db="EMBL/GenBank/DDBJ databases">
        <authorList>
            <person name="Catto M.A."/>
            <person name="Jacobson A."/>
            <person name="Kennedy G."/>
            <person name="Labadie P."/>
            <person name="Hunt B.G."/>
            <person name="Srinivasan R."/>
        </authorList>
    </citation>
    <scope>NUCLEOTIDE SEQUENCE</scope>
    <source>
        <strain evidence="2">PL_HMW_Pooled</strain>
        <tissue evidence="2">Head</tissue>
    </source>
</reference>
<dbReference type="AlphaFoldDB" id="A0AAE1LVE2"/>
<dbReference type="EMBL" id="JAHWGI010001443">
    <property type="protein sequence ID" value="KAK3933050.1"/>
    <property type="molecule type" value="Genomic_DNA"/>
</dbReference>
<name>A0AAE1LVE2_9NEOP</name>
<gene>
    <name evidence="2" type="ORF">KUF71_017311</name>
</gene>
<dbReference type="PANTHER" id="PTHR33173:SF2">
    <property type="entry name" value="MYND-TYPE DOMAIN-CONTAINING PROTEIN"/>
    <property type="match status" value="1"/>
</dbReference>
<feature type="compositionally biased region" description="Basic and acidic residues" evidence="1">
    <location>
        <begin position="134"/>
        <end position="147"/>
    </location>
</feature>
<evidence type="ECO:0000256" key="1">
    <source>
        <dbReference type="SAM" id="MobiDB-lite"/>
    </source>
</evidence>
<feature type="compositionally biased region" description="Polar residues" evidence="1">
    <location>
        <begin position="212"/>
        <end position="224"/>
    </location>
</feature>
<feature type="compositionally biased region" description="Acidic residues" evidence="1">
    <location>
        <begin position="148"/>
        <end position="161"/>
    </location>
</feature>
<dbReference type="PANTHER" id="PTHR33173">
    <property type="match status" value="1"/>
</dbReference>